<protein>
    <submittedName>
        <fullName evidence="4">Allergen Asp f 15</fullName>
    </submittedName>
</protein>
<dbReference type="GO" id="GO:0005576">
    <property type="term" value="C:extracellular region"/>
    <property type="evidence" value="ECO:0007669"/>
    <property type="project" value="UniProtKB-SubCell"/>
</dbReference>
<evidence type="ECO:0000313" key="5">
    <source>
        <dbReference type="Proteomes" id="UP000092993"/>
    </source>
</evidence>
<dbReference type="CDD" id="cd22778">
    <property type="entry name" value="DPBB_CEPL-like"/>
    <property type="match status" value="1"/>
</dbReference>
<comment type="similarity">
    <text evidence="2">Belongs to the cerato-platanin family.</text>
</comment>
<evidence type="ECO:0000256" key="1">
    <source>
        <dbReference type="ARBA" id="ARBA00004613"/>
    </source>
</evidence>
<sequence>MSEGPHSAVQLDPACTEILYGSFKALLFSTIALFLPAAFAQVIPVSVSYDQIYDVASTPLTEVACSNGPNGMLTKGYTTFGTLPIFPWIGGAQAITGWDSPECGSCWTLRYEGTSIDILAIDYTANGFNIALEAMNLLMPLIVESDFDHGRSRRSLG</sequence>
<comment type="subcellular location">
    <subcellularLocation>
        <location evidence="1">Secreted</location>
    </subcellularLocation>
</comment>
<dbReference type="Proteomes" id="UP000092993">
    <property type="component" value="Unassembled WGS sequence"/>
</dbReference>
<dbReference type="InterPro" id="IPR036908">
    <property type="entry name" value="RlpA-like_sf"/>
</dbReference>
<dbReference type="Pfam" id="PF07249">
    <property type="entry name" value="Cerato-platanin"/>
    <property type="match status" value="1"/>
</dbReference>
<comment type="caution">
    <text evidence="4">The sequence shown here is derived from an EMBL/GenBank/DDBJ whole genome shotgun (WGS) entry which is preliminary data.</text>
</comment>
<evidence type="ECO:0000313" key="4">
    <source>
        <dbReference type="EMBL" id="OBZ75983.1"/>
    </source>
</evidence>
<name>A0A1C7MGG2_GRIFR</name>
<dbReference type="AlphaFoldDB" id="A0A1C7MGG2"/>
<dbReference type="InterPro" id="IPR010829">
    <property type="entry name" value="Cerato-platanin"/>
</dbReference>
<dbReference type="Gene3D" id="2.40.40.10">
    <property type="entry name" value="RlpA-like domain"/>
    <property type="match status" value="1"/>
</dbReference>
<gene>
    <name evidence="4" type="ORF">A0H81_04890</name>
</gene>
<dbReference type="SUPFAM" id="SSF50685">
    <property type="entry name" value="Barwin-like endoglucanases"/>
    <property type="match status" value="1"/>
</dbReference>
<dbReference type="OMA" id="DYTANGF"/>
<dbReference type="OrthoDB" id="4898945at2759"/>
<dbReference type="EMBL" id="LUGG01000004">
    <property type="protein sequence ID" value="OBZ75983.1"/>
    <property type="molecule type" value="Genomic_DNA"/>
</dbReference>
<reference evidence="4 5" key="1">
    <citation type="submission" date="2016-03" db="EMBL/GenBank/DDBJ databases">
        <title>Whole genome sequencing of Grifola frondosa 9006-11.</title>
        <authorList>
            <person name="Min B."/>
            <person name="Park H."/>
            <person name="Kim J.-G."/>
            <person name="Cho H."/>
            <person name="Oh Y.-L."/>
            <person name="Kong W.-S."/>
            <person name="Choi I.-G."/>
        </authorList>
    </citation>
    <scope>NUCLEOTIDE SEQUENCE [LARGE SCALE GENOMIC DNA]</scope>
    <source>
        <strain evidence="4 5">9006-11</strain>
    </source>
</reference>
<evidence type="ECO:0000256" key="3">
    <source>
        <dbReference type="ARBA" id="ARBA00022525"/>
    </source>
</evidence>
<organism evidence="4 5">
    <name type="scientific">Grifola frondosa</name>
    <name type="common">Maitake</name>
    <name type="synonym">Polyporus frondosus</name>
    <dbReference type="NCBI Taxonomy" id="5627"/>
    <lineage>
        <taxon>Eukaryota</taxon>
        <taxon>Fungi</taxon>
        <taxon>Dikarya</taxon>
        <taxon>Basidiomycota</taxon>
        <taxon>Agaricomycotina</taxon>
        <taxon>Agaricomycetes</taxon>
        <taxon>Polyporales</taxon>
        <taxon>Grifolaceae</taxon>
        <taxon>Grifola</taxon>
    </lineage>
</organism>
<keyword evidence="5" id="KW-1185">Reference proteome</keyword>
<keyword evidence="3" id="KW-0964">Secreted</keyword>
<evidence type="ECO:0000256" key="2">
    <source>
        <dbReference type="ARBA" id="ARBA00010421"/>
    </source>
</evidence>
<accession>A0A1C7MGG2</accession>
<proteinExistence type="inferred from homology"/>